<evidence type="ECO:0000259" key="11">
    <source>
        <dbReference type="PROSITE" id="PS50109"/>
    </source>
</evidence>
<evidence type="ECO:0000259" key="13">
    <source>
        <dbReference type="PROSITE" id="PS50113"/>
    </source>
</evidence>
<dbReference type="RefSeq" id="WP_167941554.1">
    <property type="nucleotide sequence ID" value="NZ_JAATJA010000002.1"/>
</dbReference>
<keyword evidence="5" id="KW-0808">Transferase</keyword>
<dbReference type="InterPro" id="IPR013656">
    <property type="entry name" value="PAS_4"/>
</dbReference>
<feature type="domain" description="PAC" evidence="13">
    <location>
        <begin position="347"/>
        <end position="399"/>
    </location>
</feature>
<dbReference type="InterPro" id="IPR036890">
    <property type="entry name" value="HATPase_C_sf"/>
</dbReference>
<evidence type="ECO:0000259" key="12">
    <source>
        <dbReference type="PROSITE" id="PS50112"/>
    </source>
</evidence>
<dbReference type="Pfam" id="PF13426">
    <property type="entry name" value="PAS_9"/>
    <property type="match status" value="1"/>
</dbReference>
<keyword evidence="6" id="KW-0547">Nucleotide-binding</keyword>
<evidence type="ECO:0000256" key="3">
    <source>
        <dbReference type="ARBA" id="ARBA00012438"/>
    </source>
</evidence>
<keyword evidence="4" id="KW-0597">Phosphoprotein</keyword>
<dbReference type="CDD" id="cd00082">
    <property type="entry name" value="HisKA"/>
    <property type="match status" value="1"/>
</dbReference>
<dbReference type="NCBIfam" id="TIGR00229">
    <property type="entry name" value="sensory_box"/>
    <property type="match status" value="2"/>
</dbReference>
<dbReference type="InterPro" id="IPR003594">
    <property type="entry name" value="HATPase_dom"/>
</dbReference>
<proteinExistence type="predicted"/>
<dbReference type="SUPFAM" id="SSF47384">
    <property type="entry name" value="Homodimeric domain of signal transducing histidine kinase"/>
    <property type="match status" value="1"/>
</dbReference>
<evidence type="ECO:0000256" key="8">
    <source>
        <dbReference type="ARBA" id="ARBA00022840"/>
    </source>
</evidence>
<reference evidence="15 16" key="1">
    <citation type="submission" date="2020-03" db="EMBL/GenBank/DDBJ databases">
        <title>Genomic Encyclopedia of Type Strains, Phase IV (KMG-IV): sequencing the most valuable type-strain genomes for metagenomic binning, comparative biology and taxonomic classification.</title>
        <authorList>
            <person name="Goeker M."/>
        </authorList>
    </citation>
    <scope>NUCLEOTIDE SEQUENCE [LARGE SCALE GENOMIC DNA]</scope>
    <source>
        <strain evidence="15 16">DSM 24233</strain>
    </source>
</reference>
<dbReference type="GO" id="GO:0000155">
    <property type="term" value="F:phosphorelay sensor kinase activity"/>
    <property type="evidence" value="ECO:0007669"/>
    <property type="project" value="InterPro"/>
</dbReference>
<dbReference type="GO" id="GO:0005524">
    <property type="term" value="F:ATP binding"/>
    <property type="evidence" value="ECO:0007669"/>
    <property type="project" value="UniProtKB-KW"/>
</dbReference>
<organism evidence="15 16">
    <name type="scientific">Desulfobaculum xiamenense</name>
    <dbReference type="NCBI Taxonomy" id="995050"/>
    <lineage>
        <taxon>Bacteria</taxon>
        <taxon>Pseudomonadati</taxon>
        <taxon>Thermodesulfobacteriota</taxon>
        <taxon>Desulfovibrionia</taxon>
        <taxon>Desulfovibrionales</taxon>
        <taxon>Desulfovibrionaceae</taxon>
        <taxon>Desulfobaculum</taxon>
    </lineage>
</organism>
<dbReference type="SUPFAM" id="SSF55874">
    <property type="entry name" value="ATPase domain of HSP90 chaperone/DNA topoisomerase II/histidine kinase"/>
    <property type="match status" value="1"/>
</dbReference>
<keyword evidence="10" id="KW-0472">Membrane</keyword>
<evidence type="ECO:0000259" key="14">
    <source>
        <dbReference type="PROSITE" id="PS50885"/>
    </source>
</evidence>
<dbReference type="Gene3D" id="3.30.450.20">
    <property type="entry name" value="PAS domain"/>
    <property type="match status" value="2"/>
</dbReference>
<dbReference type="InterPro" id="IPR003660">
    <property type="entry name" value="HAMP_dom"/>
</dbReference>
<dbReference type="Gene3D" id="3.30.450.290">
    <property type="match status" value="1"/>
</dbReference>
<dbReference type="PRINTS" id="PR00344">
    <property type="entry name" value="BCTRLSENSOR"/>
</dbReference>
<dbReference type="GO" id="GO:0016020">
    <property type="term" value="C:membrane"/>
    <property type="evidence" value="ECO:0007669"/>
    <property type="project" value="UniProtKB-SubCell"/>
</dbReference>
<keyword evidence="16" id="KW-1185">Reference proteome</keyword>
<evidence type="ECO:0000256" key="10">
    <source>
        <dbReference type="SAM" id="Phobius"/>
    </source>
</evidence>
<dbReference type="PROSITE" id="PS50885">
    <property type="entry name" value="HAMP"/>
    <property type="match status" value="1"/>
</dbReference>
<dbReference type="InterPro" id="IPR035965">
    <property type="entry name" value="PAS-like_dom_sf"/>
</dbReference>
<dbReference type="SUPFAM" id="SSF55785">
    <property type="entry name" value="PYP-like sensor domain (PAS domain)"/>
    <property type="match status" value="2"/>
</dbReference>
<comment type="subcellular location">
    <subcellularLocation>
        <location evidence="2">Membrane</location>
    </subcellularLocation>
</comment>
<evidence type="ECO:0000256" key="7">
    <source>
        <dbReference type="ARBA" id="ARBA00022777"/>
    </source>
</evidence>
<evidence type="ECO:0000256" key="5">
    <source>
        <dbReference type="ARBA" id="ARBA00022679"/>
    </source>
</evidence>
<dbReference type="PROSITE" id="PS50112">
    <property type="entry name" value="PAS"/>
    <property type="match status" value="1"/>
</dbReference>
<evidence type="ECO:0000313" key="15">
    <source>
        <dbReference type="EMBL" id="NJB68493.1"/>
    </source>
</evidence>
<evidence type="ECO:0000256" key="9">
    <source>
        <dbReference type="ARBA" id="ARBA00023012"/>
    </source>
</evidence>
<gene>
    <name evidence="15" type="ORF">GGQ74_002166</name>
</gene>
<keyword evidence="7 15" id="KW-0418">Kinase</keyword>
<dbReference type="InterPro" id="IPR036097">
    <property type="entry name" value="HisK_dim/P_sf"/>
</dbReference>
<dbReference type="PANTHER" id="PTHR43065">
    <property type="entry name" value="SENSOR HISTIDINE KINASE"/>
    <property type="match status" value="1"/>
</dbReference>
<dbReference type="SMART" id="SM00387">
    <property type="entry name" value="HATPase_c"/>
    <property type="match status" value="1"/>
</dbReference>
<sequence length="762" mass="85827">MRSQLQQFRHSLLFKIILSVGLTLLLCVSAWSYFSIRFQRENTMRTIVDGSDRLSDTTRLALHYAMLHNSRDDIRQIVRNTGRQKSVEVVRIYDKTGTIQFSSRSTEEGSRTNIRNEACHVCHSNEPPLTRVPLEDRTRIFTAADGARSIAVLTPIYNEPTCSGPPCHFHPEDTKVLGALDMVMSLKQADAVLANFELNSMAMAAFVFLATSWIMIFIVLRFVKEPVKQLIAGTRLIAAGREIPSDTLDMEDEMGQLVAALNRMGRDITAKQSELNKQRDLYRAFFDNVPCLITVLSKDLRLIDFNREFADRFSPKSGDFCYHAWKGRDERCEHCPVQDTFIDGRSRCSEESGVHPDGSPAHWIVTTQPIRDENGTIVAAMEMCLDITQRRTLEQRLEKSEKKYHDIFNHIPNPVFVLDAETLAIIDCNDAVGRVYEQTRAQLAGRPFPDLFADGEDATFGERLKAFRPINRARHRTASGRMIYVDIMASPSELPERRIILAITRDITKRLETEQQLIQAGKMATLGEMATGVAHELNQPLTVIQTIASYLLRKVRKNETVDHAAMTEMAEGIRAHVERASKIITHMREFGRKSDIRRECVDVNAVLERAFEIFDQQLRLRSVAVERDLAPDLPRVMAEPNRLEQVFINLLLNARDSIEARTAEDANAPRRITLITRHTGDSVEISIADTGTGFADAIADRLFEPFFTTKEVGRGTGLGLSISYGIVTDYNGSIRAQNAPDGGARFIISFPVAQDDDTPSPA</sequence>
<dbReference type="Gene3D" id="6.10.340.10">
    <property type="match status" value="1"/>
</dbReference>
<dbReference type="InterPro" id="IPR000014">
    <property type="entry name" value="PAS"/>
</dbReference>
<evidence type="ECO:0000256" key="4">
    <source>
        <dbReference type="ARBA" id="ARBA00022553"/>
    </source>
</evidence>
<feature type="domain" description="HAMP" evidence="14">
    <location>
        <begin position="221"/>
        <end position="273"/>
    </location>
</feature>
<dbReference type="PROSITE" id="PS50109">
    <property type="entry name" value="HIS_KIN"/>
    <property type="match status" value="1"/>
</dbReference>
<comment type="catalytic activity">
    <reaction evidence="1">
        <text>ATP + protein L-histidine = ADP + protein N-phospho-L-histidine.</text>
        <dbReference type="EC" id="2.7.13.3"/>
    </reaction>
</comment>
<evidence type="ECO:0000256" key="1">
    <source>
        <dbReference type="ARBA" id="ARBA00000085"/>
    </source>
</evidence>
<dbReference type="AlphaFoldDB" id="A0A846QQ81"/>
<dbReference type="SMART" id="SM00388">
    <property type="entry name" value="HisKA"/>
    <property type="match status" value="1"/>
</dbReference>
<feature type="domain" description="Histidine kinase" evidence="11">
    <location>
        <begin position="532"/>
        <end position="754"/>
    </location>
</feature>
<dbReference type="Pfam" id="PF08448">
    <property type="entry name" value="PAS_4"/>
    <property type="match status" value="1"/>
</dbReference>
<evidence type="ECO:0000256" key="2">
    <source>
        <dbReference type="ARBA" id="ARBA00004370"/>
    </source>
</evidence>
<evidence type="ECO:0000313" key="16">
    <source>
        <dbReference type="Proteomes" id="UP000580856"/>
    </source>
</evidence>
<dbReference type="Pfam" id="PF00512">
    <property type="entry name" value="HisKA"/>
    <property type="match status" value="1"/>
</dbReference>
<dbReference type="InterPro" id="IPR005467">
    <property type="entry name" value="His_kinase_dom"/>
</dbReference>
<dbReference type="Gene3D" id="3.30.565.10">
    <property type="entry name" value="Histidine kinase-like ATPase, C-terminal domain"/>
    <property type="match status" value="1"/>
</dbReference>
<dbReference type="SMART" id="SM00304">
    <property type="entry name" value="HAMP"/>
    <property type="match status" value="1"/>
</dbReference>
<feature type="transmembrane region" description="Helical" evidence="10">
    <location>
        <begin position="12"/>
        <end position="34"/>
    </location>
</feature>
<name>A0A846QQ81_9BACT</name>
<comment type="caution">
    <text evidence="15">The sequence shown here is derived from an EMBL/GenBank/DDBJ whole genome shotgun (WGS) entry which is preliminary data.</text>
</comment>
<protein>
    <recommendedName>
        <fullName evidence="3">histidine kinase</fullName>
        <ecNumber evidence="3">2.7.13.3</ecNumber>
    </recommendedName>
</protein>
<evidence type="ECO:0000256" key="6">
    <source>
        <dbReference type="ARBA" id="ARBA00022741"/>
    </source>
</evidence>
<dbReference type="CDD" id="cd00130">
    <property type="entry name" value="PAS"/>
    <property type="match status" value="1"/>
</dbReference>
<dbReference type="PROSITE" id="PS50113">
    <property type="entry name" value="PAC"/>
    <property type="match status" value="1"/>
</dbReference>
<accession>A0A846QQ81</accession>
<keyword evidence="9" id="KW-0902">Two-component regulatory system</keyword>
<feature type="domain" description="PAS" evidence="12">
    <location>
        <begin position="400"/>
        <end position="446"/>
    </location>
</feature>
<dbReference type="PANTHER" id="PTHR43065:SF46">
    <property type="entry name" value="C4-DICARBOXYLATE TRANSPORT SENSOR PROTEIN DCTB"/>
    <property type="match status" value="1"/>
</dbReference>
<keyword evidence="10" id="KW-0812">Transmembrane</keyword>
<dbReference type="InterPro" id="IPR004358">
    <property type="entry name" value="Sig_transdc_His_kin-like_C"/>
</dbReference>
<dbReference type="InterPro" id="IPR000700">
    <property type="entry name" value="PAS-assoc_C"/>
</dbReference>
<dbReference type="Proteomes" id="UP000580856">
    <property type="component" value="Unassembled WGS sequence"/>
</dbReference>
<dbReference type="Pfam" id="PF02518">
    <property type="entry name" value="HATPase_c"/>
    <property type="match status" value="1"/>
</dbReference>
<dbReference type="Gene3D" id="1.10.287.130">
    <property type="match status" value="1"/>
</dbReference>
<dbReference type="SMART" id="SM00091">
    <property type="entry name" value="PAS"/>
    <property type="match status" value="2"/>
</dbReference>
<dbReference type="EMBL" id="JAATJA010000002">
    <property type="protein sequence ID" value="NJB68493.1"/>
    <property type="molecule type" value="Genomic_DNA"/>
</dbReference>
<dbReference type="CDD" id="cd06225">
    <property type="entry name" value="HAMP"/>
    <property type="match status" value="1"/>
</dbReference>
<dbReference type="InterPro" id="IPR003661">
    <property type="entry name" value="HisK_dim/P_dom"/>
</dbReference>
<keyword evidence="8" id="KW-0067">ATP-binding</keyword>
<keyword evidence="10" id="KW-1133">Transmembrane helix</keyword>
<dbReference type="EC" id="2.7.13.3" evidence="3"/>